<evidence type="ECO:0000313" key="1">
    <source>
        <dbReference type="EMBL" id="AZN35474.1"/>
    </source>
</evidence>
<protein>
    <submittedName>
        <fullName evidence="1">Uncharacterized protein</fullName>
    </submittedName>
</protein>
<proteinExistence type="predicted"/>
<dbReference type="AlphaFoldDB" id="A0A3S8ZPS8"/>
<dbReference type="Proteomes" id="UP000282438">
    <property type="component" value="Chromosome"/>
</dbReference>
<organism evidence="1 2">
    <name type="scientific">Iodobacter ciconiae</name>
    <dbReference type="NCBI Taxonomy" id="2496266"/>
    <lineage>
        <taxon>Bacteria</taxon>
        <taxon>Pseudomonadati</taxon>
        <taxon>Pseudomonadota</taxon>
        <taxon>Betaproteobacteria</taxon>
        <taxon>Neisseriales</taxon>
        <taxon>Chitinibacteraceae</taxon>
        <taxon>Iodobacter</taxon>
    </lineage>
</organism>
<reference evidence="1 2" key="1">
    <citation type="submission" date="2018-12" db="EMBL/GenBank/DDBJ databases">
        <title>Complete genome sequence of Iodobacter sp. H11R3.</title>
        <authorList>
            <person name="Bae J.-W."/>
        </authorList>
    </citation>
    <scope>NUCLEOTIDE SEQUENCE [LARGE SCALE GENOMIC DNA]</scope>
    <source>
        <strain evidence="1 2">H11R3</strain>
    </source>
</reference>
<dbReference type="OrthoDB" id="8563043at2"/>
<accession>A0A3S8ZPS8</accession>
<dbReference type="EMBL" id="CP034433">
    <property type="protein sequence ID" value="AZN35474.1"/>
    <property type="molecule type" value="Genomic_DNA"/>
</dbReference>
<name>A0A3S8ZPS8_9NEIS</name>
<dbReference type="KEGG" id="iod:EJO50_02615"/>
<gene>
    <name evidence="1" type="ORF">EJO50_02615</name>
</gene>
<evidence type="ECO:0000313" key="2">
    <source>
        <dbReference type="Proteomes" id="UP000282438"/>
    </source>
</evidence>
<dbReference type="RefSeq" id="WP_125971442.1">
    <property type="nucleotide sequence ID" value="NZ_CP034433.1"/>
</dbReference>
<sequence>MTKNRGVRMGWGAALVVTLVAAWFAPEPKDDGVSLASRVAKHPPASSQLNTLPVSLLPTNFGTGMEGQRNGKKPTNLLGVLKIRERGGFENKEASLFTKASWGSPAPAMNLPPTVSPSLAPVPVAPALPFRVMGRYEESGKSVVFLLQGDQSWVVREGETFAGTYKAERIASNAIHLRYLPLNEVQVLEIGAAP</sequence>
<keyword evidence="2" id="KW-1185">Reference proteome</keyword>